<dbReference type="PANTHER" id="PTHR35807">
    <property type="entry name" value="TRANSCRIPTIONAL REGULATOR REDD-RELATED"/>
    <property type="match status" value="1"/>
</dbReference>
<proteinExistence type="inferred from homology"/>
<dbReference type="InterPro" id="IPR001867">
    <property type="entry name" value="OmpR/PhoB-type_DNA-bd"/>
</dbReference>
<evidence type="ECO:0000256" key="2">
    <source>
        <dbReference type="ARBA" id="ARBA00023012"/>
    </source>
</evidence>
<keyword evidence="2" id="KW-0902">Two-component regulatory system</keyword>
<evidence type="ECO:0000256" key="4">
    <source>
        <dbReference type="ARBA" id="ARBA00023125"/>
    </source>
</evidence>
<accession>A0ABN2YEB4</accession>
<comment type="similarity">
    <text evidence="1">Belongs to the AfsR/DnrI/RedD regulatory family.</text>
</comment>
<evidence type="ECO:0000259" key="7">
    <source>
        <dbReference type="PROSITE" id="PS51755"/>
    </source>
</evidence>
<dbReference type="EMBL" id="BAAAPF010000094">
    <property type="protein sequence ID" value="GAA2126195.1"/>
    <property type="molecule type" value="Genomic_DNA"/>
</dbReference>
<organism evidence="8 9">
    <name type="scientific">Streptomyces synnematoformans</name>
    <dbReference type="NCBI Taxonomy" id="415721"/>
    <lineage>
        <taxon>Bacteria</taxon>
        <taxon>Bacillati</taxon>
        <taxon>Actinomycetota</taxon>
        <taxon>Actinomycetes</taxon>
        <taxon>Kitasatosporales</taxon>
        <taxon>Streptomycetaceae</taxon>
        <taxon>Streptomyces</taxon>
    </lineage>
</organism>
<dbReference type="CDD" id="cd15831">
    <property type="entry name" value="BTAD"/>
    <property type="match status" value="1"/>
</dbReference>
<dbReference type="InterPro" id="IPR005158">
    <property type="entry name" value="BTAD"/>
</dbReference>
<evidence type="ECO:0000313" key="8">
    <source>
        <dbReference type="EMBL" id="GAA2126195.1"/>
    </source>
</evidence>
<name>A0ABN2YEB4_9ACTN</name>
<sequence length="249" mass="26873">MEYQLLGVVEVRAGTDWIRLNGKQRSLLALLLLRADQSVPVPGIAAGLGDSLPAAPDMRVRTLVSELRKKLRAAPSGPGPLVTRPSGYTLRVAPGRLDLDRFSSLADQAHGALAAGQPQRAVGAYDAALRLWRGTALGSTSGALLAAEAARLEELRLRTEEERGEALMATGRHSEAILQLGSLTADHPVREHTHALLMRAYFLAGYRREALHVYHTLRRNLVSELGLEPMHSLILTGTLHPETADGAAR</sequence>
<dbReference type="Pfam" id="PF03704">
    <property type="entry name" value="BTAD"/>
    <property type="match status" value="1"/>
</dbReference>
<evidence type="ECO:0000256" key="1">
    <source>
        <dbReference type="ARBA" id="ARBA00005820"/>
    </source>
</evidence>
<dbReference type="SUPFAM" id="SSF48452">
    <property type="entry name" value="TPR-like"/>
    <property type="match status" value="1"/>
</dbReference>
<keyword evidence="5" id="KW-0804">Transcription</keyword>
<comment type="caution">
    <text evidence="8">The sequence shown here is derived from an EMBL/GenBank/DDBJ whole genome shotgun (WGS) entry which is preliminary data.</text>
</comment>
<dbReference type="InterPro" id="IPR011990">
    <property type="entry name" value="TPR-like_helical_dom_sf"/>
</dbReference>
<dbReference type="PROSITE" id="PS51755">
    <property type="entry name" value="OMPR_PHOB"/>
    <property type="match status" value="1"/>
</dbReference>
<dbReference type="Gene3D" id="1.10.10.10">
    <property type="entry name" value="Winged helix-like DNA-binding domain superfamily/Winged helix DNA-binding domain"/>
    <property type="match status" value="1"/>
</dbReference>
<dbReference type="SUPFAM" id="SSF46894">
    <property type="entry name" value="C-terminal effector domain of the bipartite response regulators"/>
    <property type="match status" value="1"/>
</dbReference>
<evidence type="ECO:0000256" key="6">
    <source>
        <dbReference type="PROSITE-ProRule" id="PRU01091"/>
    </source>
</evidence>
<dbReference type="InterPro" id="IPR036388">
    <property type="entry name" value="WH-like_DNA-bd_sf"/>
</dbReference>
<dbReference type="Gene3D" id="1.25.40.10">
    <property type="entry name" value="Tetratricopeptide repeat domain"/>
    <property type="match status" value="1"/>
</dbReference>
<protein>
    <recommendedName>
        <fullName evidence="7">OmpR/PhoB-type domain-containing protein</fullName>
    </recommendedName>
</protein>
<evidence type="ECO:0000256" key="5">
    <source>
        <dbReference type="ARBA" id="ARBA00023163"/>
    </source>
</evidence>
<keyword evidence="3" id="KW-0805">Transcription regulation</keyword>
<reference evidence="8 9" key="1">
    <citation type="journal article" date="2019" name="Int. J. Syst. Evol. Microbiol.">
        <title>The Global Catalogue of Microorganisms (GCM) 10K type strain sequencing project: providing services to taxonomists for standard genome sequencing and annotation.</title>
        <authorList>
            <consortium name="The Broad Institute Genomics Platform"/>
            <consortium name="The Broad Institute Genome Sequencing Center for Infectious Disease"/>
            <person name="Wu L."/>
            <person name="Ma J."/>
        </authorList>
    </citation>
    <scope>NUCLEOTIDE SEQUENCE [LARGE SCALE GENOMIC DNA]</scope>
    <source>
        <strain evidence="8 9">JCM 15481</strain>
    </source>
</reference>
<evidence type="ECO:0000256" key="3">
    <source>
        <dbReference type="ARBA" id="ARBA00023015"/>
    </source>
</evidence>
<dbReference type="InterPro" id="IPR051677">
    <property type="entry name" value="AfsR-DnrI-RedD_regulator"/>
</dbReference>
<dbReference type="InterPro" id="IPR016032">
    <property type="entry name" value="Sig_transdc_resp-reg_C-effctor"/>
</dbReference>
<dbReference type="PANTHER" id="PTHR35807:SF1">
    <property type="entry name" value="TRANSCRIPTIONAL REGULATOR REDD"/>
    <property type="match status" value="1"/>
</dbReference>
<keyword evidence="9" id="KW-1185">Reference proteome</keyword>
<gene>
    <name evidence="8" type="ORF">GCM10009802_31960</name>
</gene>
<evidence type="ECO:0000313" key="9">
    <source>
        <dbReference type="Proteomes" id="UP001500443"/>
    </source>
</evidence>
<dbReference type="Proteomes" id="UP001500443">
    <property type="component" value="Unassembled WGS sequence"/>
</dbReference>
<feature type="DNA-binding region" description="OmpR/PhoB-type" evidence="6">
    <location>
        <begin position="1"/>
        <end position="92"/>
    </location>
</feature>
<keyword evidence="4 6" id="KW-0238">DNA-binding</keyword>
<dbReference type="RefSeq" id="WP_344290670.1">
    <property type="nucleotide sequence ID" value="NZ_BAAAPF010000094.1"/>
</dbReference>
<feature type="domain" description="OmpR/PhoB-type" evidence="7">
    <location>
        <begin position="1"/>
        <end position="92"/>
    </location>
</feature>
<dbReference type="SMART" id="SM01043">
    <property type="entry name" value="BTAD"/>
    <property type="match status" value="1"/>
</dbReference>